<reference evidence="1 2" key="1">
    <citation type="submission" date="2020-02" db="EMBL/GenBank/DDBJ databases">
        <title>Draft genome sequence of two Spirosoma agri KCTC 52727 and Spirosoma terrae KCTC 52035.</title>
        <authorList>
            <person name="Rojas J."/>
            <person name="Ambika Manirajan B."/>
            <person name="Suarez C."/>
            <person name="Ratering S."/>
            <person name="Schnell S."/>
        </authorList>
    </citation>
    <scope>NUCLEOTIDE SEQUENCE [LARGE SCALE GENOMIC DNA]</scope>
    <source>
        <strain evidence="1 2">KCTC 52035</strain>
    </source>
</reference>
<protein>
    <recommendedName>
        <fullName evidence="3">DNA/RNA non-specific endonuclease</fullName>
    </recommendedName>
</protein>
<gene>
    <name evidence="1" type="ORF">GK108_21680</name>
</gene>
<evidence type="ECO:0000313" key="2">
    <source>
        <dbReference type="Proteomes" id="UP000474175"/>
    </source>
</evidence>
<comment type="caution">
    <text evidence="1">The sequence shown here is derived from an EMBL/GenBank/DDBJ whole genome shotgun (WGS) entry which is preliminary data.</text>
</comment>
<proteinExistence type="predicted"/>
<organism evidence="1 2">
    <name type="scientific">Spirosoma terrae</name>
    <dbReference type="NCBI Taxonomy" id="1968276"/>
    <lineage>
        <taxon>Bacteria</taxon>
        <taxon>Pseudomonadati</taxon>
        <taxon>Bacteroidota</taxon>
        <taxon>Cytophagia</taxon>
        <taxon>Cytophagales</taxon>
        <taxon>Cytophagaceae</taxon>
        <taxon>Spirosoma</taxon>
    </lineage>
</organism>
<evidence type="ECO:0000313" key="1">
    <source>
        <dbReference type="EMBL" id="NDU97509.1"/>
    </source>
</evidence>
<dbReference type="Proteomes" id="UP000474175">
    <property type="component" value="Unassembled WGS sequence"/>
</dbReference>
<name>A0A6L9LL67_9BACT</name>
<dbReference type="AlphaFoldDB" id="A0A6L9LL67"/>
<sequence>MNNYSSVLTLPSSASPAQYQQLVIPHLISIWLDDYDLSTPANDIVETEACGFSYLFDVTHSRLLAAWGFSNGKNTDPRPKSRMAGSPLGAGPQYHRGHAIPHTLGGATDINLVPQLGSVNVGPFRELERAAVDTPGSLYFTYWVYKGAGSQKPVGVEQGFVKPGRPLDVRKHQN</sequence>
<evidence type="ECO:0008006" key="3">
    <source>
        <dbReference type="Google" id="ProtNLM"/>
    </source>
</evidence>
<dbReference type="EMBL" id="JAAFZH010000011">
    <property type="protein sequence ID" value="NDU97509.1"/>
    <property type="molecule type" value="Genomic_DNA"/>
</dbReference>
<keyword evidence="2" id="KW-1185">Reference proteome</keyword>
<accession>A0A6L9LL67</accession>
<dbReference type="RefSeq" id="WP_163953011.1">
    <property type="nucleotide sequence ID" value="NZ_JAAFZH010000011.1"/>
</dbReference>